<evidence type="ECO:0000256" key="5">
    <source>
        <dbReference type="ARBA" id="ARBA00022723"/>
    </source>
</evidence>
<protein>
    <submittedName>
        <fullName evidence="9">CCA tRNA nucleotidyltransferase</fullName>
    </submittedName>
</protein>
<dbReference type="CDD" id="cd05398">
    <property type="entry name" value="NT_ClassII-CCAase"/>
    <property type="match status" value="1"/>
</dbReference>
<keyword evidence="3" id="KW-0819">tRNA processing</keyword>
<evidence type="ECO:0000256" key="3">
    <source>
        <dbReference type="ARBA" id="ARBA00022694"/>
    </source>
</evidence>
<evidence type="ECO:0000256" key="1">
    <source>
        <dbReference type="ARBA" id="ARBA00001946"/>
    </source>
</evidence>
<organism evidence="9 10">
    <name type="scientific">Hyphococcus lacteus</name>
    <dbReference type="NCBI Taxonomy" id="3143536"/>
    <lineage>
        <taxon>Bacteria</taxon>
        <taxon>Pseudomonadati</taxon>
        <taxon>Pseudomonadota</taxon>
        <taxon>Alphaproteobacteria</taxon>
        <taxon>Parvularculales</taxon>
        <taxon>Parvularculaceae</taxon>
        <taxon>Hyphococcus</taxon>
    </lineage>
</organism>
<dbReference type="RefSeq" id="WP_369313233.1">
    <property type="nucleotide sequence ID" value="NZ_JBEHZE010000001.1"/>
</dbReference>
<evidence type="ECO:0000256" key="2">
    <source>
        <dbReference type="ARBA" id="ARBA00022679"/>
    </source>
</evidence>
<feature type="domain" description="Poly A polymerase head" evidence="8">
    <location>
        <begin position="42"/>
        <end position="162"/>
    </location>
</feature>
<evidence type="ECO:0000313" key="10">
    <source>
        <dbReference type="Proteomes" id="UP001560685"/>
    </source>
</evidence>
<name>A0ABV3Z3A7_9PROT</name>
<evidence type="ECO:0000256" key="7">
    <source>
        <dbReference type="RuleBase" id="RU003953"/>
    </source>
</evidence>
<dbReference type="Gene3D" id="1.10.3090.10">
    <property type="entry name" value="cca-adding enzyme, domain 2"/>
    <property type="match status" value="1"/>
</dbReference>
<dbReference type="InterPro" id="IPR050264">
    <property type="entry name" value="Bact_CCA-adding_enz_type3_sf"/>
</dbReference>
<dbReference type="EMBL" id="JBEHZE010000001">
    <property type="protein sequence ID" value="MEX6633277.1"/>
    <property type="molecule type" value="Genomic_DNA"/>
</dbReference>
<keyword evidence="6" id="KW-0460">Magnesium</keyword>
<reference evidence="9 10" key="1">
    <citation type="submission" date="2024-05" db="EMBL/GenBank/DDBJ databases">
        <title>Three bacterial strains, DH-69, EH-24, and ECK-19 isolated from coastal sediments.</title>
        <authorList>
            <person name="Ye Y.-Q."/>
            <person name="Du Z.-J."/>
        </authorList>
    </citation>
    <scope>NUCLEOTIDE SEQUENCE [LARGE SCALE GENOMIC DNA]</scope>
    <source>
        <strain evidence="9 10">ECK-19</strain>
    </source>
</reference>
<evidence type="ECO:0000313" key="9">
    <source>
        <dbReference type="EMBL" id="MEX6633277.1"/>
    </source>
</evidence>
<evidence type="ECO:0000256" key="4">
    <source>
        <dbReference type="ARBA" id="ARBA00022695"/>
    </source>
</evidence>
<dbReference type="PANTHER" id="PTHR46173">
    <property type="entry name" value="CCA TRNA NUCLEOTIDYLTRANSFERASE 1, MITOCHONDRIAL"/>
    <property type="match status" value="1"/>
</dbReference>
<comment type="caution">
    <text evidence="9">The sequence shown here is derived from an EMBL/GenBank/DDBJ whole genome shotgun (WGS) entry which is preliminary data.</text>
</comment>
<gene>
    <name evidence="9" type="ORF">ABFZ84_06905</name>
</gene>
<dbReference type="InterPro" id="IPR043519">
    <property type="entry name" value="NT_sf"/>
</dbReference>
<keyword evidence="5" id="KW-0479">Metal-binding</keyword>
<keyword evidence="10" id="KW-1185">Reference proteome</keyword>
<accession>A0ABV3Z3A7</accession>
<proteinExistence type="inferred from homology"/>
<keyword evidence="4" id="KW-0548">Nucleotidyltransferase</keyword>
<comment type="cofactor">
    <cofactor evidence="1">
        <name>Mg(2+)</name>
        <dbReference type="ChEBI" id="CHEBI:18420"/>
    </cofactor>
</comment>
<evidence type="ECO:0000259" key="8">
    <source>
        <dbReference type="Pfam" id="PF01743"/>
    </source>
</evidence>
<keyword evidence="2 7" id="KW-0808">Transferase</keyword>
<dbReference type="Proteomes" id="UP001560685">
    <property type="component" value="Unassembled WGS sequence"/>
</dbReference>
<comment type="similarity">
    <text evidence="7">Belongs to the tRNA nucleotidyltransferase/poly(A) polymerase family.</text>
</comment>
<dbReference type="PANTHER" id="PTHR46173:SF1">
    <property type="entry name" value="CCA TRNA NUCLEOTIDYLTRANSFERASE 1, MITOCHONDRIAL"/>
    <property type="match status" value="1"/>
</dbReference>
<dbReference type="InterPro" id="IPR002646">
    <property type="entry name" value="PolA_pol_head_dom"/>
</dbReference>
<dbReference type="SUPFAM" id="SSF81301">
    <property type="entry name" value="Nucleotidyltransferase"/>
    <property type="match status" value="1"/>
</dbReference>
<dbReference type="SUPFAM" id="SSF81891">
    <property type="entry name" value="Poly A polymerase C-terminal region-like"/>
    <property type="match status" value="1"/>
</dbReference>
<keyword evidence="7" id="KW-0694">RNA-binding</keyword>
<evidence type="ECO:0000256" key="6">
    <source>
        <dbReference type="ARBA" id="ARBA00022842"/>
    </source>
</evidence>
<sequence>MIQSEPLVPLTDDQRNNFLWLNEPHIEKVVQALYAAKPFSVRFVGGCVRDSLLGQDPKDIDAATILQPDAVMHALESAGITCVPTGIAYGTITAIIDHKAIEITTLRTDVETDGRHATVEYTDDWMHDAVRRDFTINAIYLTPEGAMFDPVGGLGDLKKKKVKFIGDPQDRIKEDFLRILRFFRFSARFCTEFDAPGLAACAKLRAGISTLSAERVGDEFSAILRLPNAGMAVRKMVSTDVLSEIWQTDPNISAIENLKNLEPNSPVPLVLAALFGDKGNGIDKRLRHSNAERAIRENALRAVRLVSSSLTDQTLLEYSYCLGKDVLADGVLLAASKCEITSAEFDQFMQSIARITVPVFAISGKHVVSAGVPAGPAVSKILKAVEKRWIEEGFPDEQRQHALLMSALSGEP</sequence>
<dbReference type="Gene3D" id="3.30.460.10">
    <property type="entry name" value="Beta Polymerase, domain 2"/>
    <property type="match status" value="1"/>
</dbReference>
<dbReference type="Pfam" id="PF01743">
    <property type="entry name" value="PolyA_pol"/>
    <property type="match status" value="1"/>
</dbReference>